<accession>A0A5N3P3N5</accession>
<keyword evidence="5" id="KW-0547">Nucleotide-binding</keyword>
<proteinExistence type="inferred from homology"/>
<keyword evidence="3" id="KW-0813">Transport</keyword>
<comment type="subcellular location">
    <subcellularLocation>
        <location evidence="1">Cell membrane</location>
        <topology evidence="1">Multi-pass membrane protein</topology>
    </subcellularLocation>
</comment>
<dbReference type="GO" id="GO:0005524">
    <property type="term" value="F:ATP binding"/>
    <property type="evidence" value="ECO:0007669"/>
    <property type="project" value="UniProtKB-KW"/>
</dbReference>
<feature type="domain" description="ABC transporter" evidence="10">
    <location>
        <begin position="485"/>
        <end position="698"/>
    </location>
</feature>
<feature type="domain" description="ABC transmembrane type-1" evidence="11">
    <location>
        <begin position="149"/>
        <end position="447"/>
    </location>
</feature>
<feature type="transmembrane region" description="Helical" evidence="9">
    <location>
        <begin position="266"/>
        <end position="288"/>
    </location>
</feature>
<dbReference type="PROSITE" id="PS50929">
    <property type="entry name" value="ABC_TM1F"/>
    <property type="match status" value="1"/>
</dbReference>
<evidence type="ECO:0000256" key="4">
    <source>
        <dbReference type="ARBA" id="ARBA00022692"/>
    </source>
</evidence>
<keyword evidence="4 9" id="KW-0812">Transmembrane</keyword>
<dbReference type="SUPFAM" id="SSF90123">
    <property type="entry name" value="ABC transporter transmembrane region"/>
    <property type="match status" value="1"/>
</dbReference>
<dbReference type="Pfam" id="PF00005">
    <property type="entry name" value="ABC_tran"/>
    <property type="match status" value="1"/>
</dbReference>
<dbReference type="RefSeq" id="WP_150949603.1">
    <property type="nucleotide sequence ID" value="NZ_VCMV01000077.1"/>
</dbReference>
<dbReference type="InterPro" id="IPR027417">
    <property type="entry name" value="P-loop_NTPase"/>
</dbReference>
<dbReference type="PROSITE" id="PS00211">
    <property type="entry name" value="ABC_TRANSPORTER_1"/>
    <property type="match status" value="1"/>
</dbReference>
<dbReference type="SMART" id="SM00382">
    <property type="entry name" value="AAA"/>
    <property type="match status" value="1"/>
</dbReference>
<dbReference type="InterPro" id="IPR017871">
    <property type="entry name" value="ABC_transporter-like_CS"/>
</dbReference>
<evidence type="ECO:0000256" key="1">
    <source>
        <dbReference type="ARBA" id="ARBA00004651"/>
    </source>
</evidence>
<keyword evidence="6 12" id="KW-0067">ATP-binding</keyword>
<dbReference type="CDD" id="cd03223">
    <property type="entry name" value="ABCD_peroxisomal_ALDP"/>
    <property type="match status" value="1"/>
</dbReference>
<dbReference type="GO" id="GO:0016887">
    <property type="term" value="F:ATP hydrolysis activity"/>
    <property type="evidence" value="ECO:0007669"/>
    <property type="project" value="InterPro"/>
</dbReference>
<dbReference type="Gene3D" id="3.40.50.300">
    <property type="entry name" value="P-loop containing nucleotide triphosphate hydrolases"/>
    <property type="match status" value="1"/>
</dbReference>
<sequence length="698" mass="76359">MVKASLAAGLAGLALFALRFSGVPLSLLVPASVLGLGAALYLSASMPKFLKVFNGVLAGVEVILVLMILFDAFGWISEDLAAYVPPASMLAGGTIFAFLIYGVSRIPVIRTIMTLADRYFDSQAMSEINVPLIGTVRASEGRIGTALLAALVALNLFQVALSVRLNFFGRDMFNALQVKDGPAFWYQLFWIFVPLATVFVSVALVEIVSQYVLRIRWRSFLNGLYVSEWLDDGTHYRMQLVGREADNPDQRIADDLRNYVDQTYTLSIGLLNQSATLVSFVAILWTLSRDFTLPGTDIPVPGLLVWVAILYALFGTWLTHVIGRPLIGLYFRQEKVEADYRFSLARLREYTEQIALLDGEEAEKQALGRRFGMIVENFMQIVRRVMHLTIFQSAYFQANVVVPYILTAPYYFIDKITLGQMQQTVGAFSSVQGALTFFITSYSTIASYKAVIDRLTTFEAAISGVRRESGKGVQVTESASTGPDLLVSDLEVALPDGRALMRADDVSFKHGEATLLTGPSGSGKSTLFRAISGIWPFGKGVVDVPAGQSMMLLPQRPYIPIGTLRAAITYPGMHGDYDDAAIKAALTAAKLPALVDKLDEERAWAQTLSLGEQQRLAIARALLAKPDWLLLDEATAALDEPTEAEIYLVLKKTLPGTTIVSIGHRSTLAAFHDRSIGMQKGADGLFSPVEKRETAAAK</sequence>
<evidence type="ECO:0000256" key="6">
    <source>
        <dbReference type="ARBA" id="ARBA00022840"/>
    </source>
</evidence>
<evidence type="ECO:0000256" key="7">
    <source>
        <dbReference type="ARBA" id="ARBA00022989"/>
    </source>
</evidence>
<feature type="transmembrane region" description="Helical" evidence="9">
    <location>
        <begin position="183"/>
        <end position="208"/>
    </location>
</feature>
<dbReference type="GO" id="GO:0005886">
    <property type="term" value="C:plasma membrane"/>
    <property type="evidence" value="ECO:0007669"/>
    <property type="project" value="UniProtKB-SubCell"/>
</dbReference>
<dbReference type="PANTHER" id="PTHR11384:SF59">
    <property type="entry name" value="LYSOSOMAL COBALAMIN TRANSPORTER ABCD4"/>
    <property type="match status" value="1"/>
</dbReference>
<feature type="transmembrane region" description="Helical" evidence="9">
    <location>
        <begin position="303"/>
        <end position="323"/>
    </location>
</feature>
<dbReference type="PROSITE" id="PS50893">
    <property type="entry name" value="ABC_TRANSPORTER_2"/>
    <property type="match status" value="1"/>
</dbReference>
<feature type="transmembrane region" description="Helical" evidence="9">
    <location>
        <begin position="27"/>
        <end position="44"/>
    </location>
</feature>
<dbReference type="InterPro" id="IPR036640">
    <property type="entry name" value="ABC1_TM_sf"/>
</dbReference>
<dbReference type="InterPro" id="IPR050835">
    <property type="entry name" value="ABC_transporter_sub-D"/>
</dbReference>
<evidence type="ECO:0000313" key="12">
    <source>
        <dbReference type="EMBL" id="KAB0264261.1"/>
    </source>
</evidence>
<keyword evidence="7 9" id="KW-1133">Transmembrane helix</keyword>
<dbReference type="EMBL" id="VCMV01000077">
    <property type="protein sequence ID" value="KAB0264261.1"/>
    <property type="molecule type" value="Genomic_DNA"/>
</dbReference>
<comment type="caution">
    <text evidence="12">The sequence shown here is derived from an EMBL/GenBank/DDBJ whole genome shotgun (WGS) entry which is preliminary data.</text>
</comment>
<feature type="transmembrane region" description="Helical" evidence="9">
    <location>
        <begin position="56"/>
        <end position="76"/>
    </location>
</feature>
<dbReference type="Gene3D" id="1.20.1560.10">
    <property type="entry name" value="ABC transporter type 1, transmembrane domain"/>
    <property type="match status" value="1"/>
</dbReference>
<evidence type="ECO:0000313" key="13">
    <source>
        <dbReference type="Proteomes" id="UP000325684"/>
    </source>
</evidence>
<feature type="transmembrane region" description="Helical" evidence="9">
    <location>
        <begin position="394"/>
        <end position="413"/>
    </location>
</feature>
<gene>
    <name evidence="12" type="ORF">FEZ63_23455</name>
</gene>
<organism evidence="12 13">
    <name type="scientific">Microvirga brassicacearum</name>
    <dbReference type="NCBI Taxonomy" id="2580413"/>
    <lineage>
        <taxon>Bacteria</taxon>
        <taxon>Pseudomonadati</taxon>
        <taxon>Pseudomonadota</taxon>
        <taxon>Alphaproteobacteria</taxon>
        <taxon>Hyphomicrobiales</taxon>
        <taxon>Methylobacteriaceae</taxon>
        <taxon>Microvirga</taxon>
    </lineage>
</organism>
<dbReference type="PANTHER" id="PTHR11384">
    <property type="entry name" value="ATP-BINDING CASSETTE, SUB-FAMILY D MEMBER"/>
    <property type="match status" value="1"/>
</dbReference>
<feature type="transmembrane region" description="Helical" evidence="9">
    <location>
        <begin position="143"/>
        <end position="163"/>
    </location>
</feature>
<evidence type="ECO:0000256" key="2">
    <source>
        <dbReference type="ARBA" id="ARBA00005417"/>
    </source>
</evidence>
<name>A0A5N3P3N5_9HYPH</name>
<dbReference type="GO" id="GO:0140359">
    <property type="term" value="F:ABC-type transporter activity"/>
    <property type="evidence" value="ECO:0007669"/>
    <property type="project" value="InterPro"/>
</dbReference>
<evidence type="ECO:0000256" key="9">
    <source>
        <dbReference type="SAM" id="Phobius"/>
    </source>
</evidence>
<dbReference type="OrthoDB" id="9810134at2"/>
<evidence type="ECO:0000259" key="11">
    <source>
        <dbReference type="PROSITE" id="PS50929"/>
    </source>
</evidence>
<dbReference type="Pfam" id="PF06472">
    <property type="entry name" value="ABC_membrane_2"/>
    <property type="match status" value="1"/>
</dbReference>
<keyword evidence="13" id="KW-1185">Reference proteome</keyword>
<keyword evidence="8 9" id="KW-0472">Membrane</keyword>
<dbReference type="InterPro" id="IPR011527">
    <property type="entry name" value="ABC1_TM_dom"/>
</dbReference>
<reference evidence="12 13" key="1">
    <citation type="journal article" date="2019" name="Microorganisms">
        <title>Genome Insights into the Novel Species Microvirga brassicacearum, a Rapeseed Endophyte with Biotechnological Potential.</title>
        <authorList>
            <person name="Jimenez-Gomez A."/>
            <person name="Saati-Santamaria Z."/>
            <person name="Igual J.M."/>
            <person name="Rivas R."/>
            <person name="Mateos P.F."/>
            <person name="Garcia-Fraile P."/>
        </authorList>
    </citation>
    <scope>NUCLEOTIDE SEQUENCE [LARGE SCALE GENOMIC DNA]</scope>
    <source>
        <strain evidence="12 13">CDVBN77</strain>
    </source>
</reference>
<protein>
    <submittedName>
        <fullName evidence="12">ABC transporter ATP-binding protein/permease</fullName>
    </submittedName>
</protein>
<evidence type="ECO:0000256" key="8">
    <source>
        <dbReference type="ARBA" id="ARBA00023136"/>
    </source>
</evidence>
<dbReference type="AlphaFoldDB" id="A0A5N3P3N5"/>
<evidence type="ECO:0000259" key="10">
    <source>
        <dbReference type="PROSITE" id="PS50893"/>
    </source>
</evidence>
<comment type="similarity">
    <text evidence="2">Belongs to the ABC transporter superfamily.</text>
</comment>
<dbReference type="InterPro" id="IPR003439">
    <property type="entry name" value="ABC_transporter-like_ATP-bd"/>
</dbReference>
<evidence type="ECO:0000256" key="3">
    <source>
        <dbReference type="ARBA" id="ARBA00022448"/>
    </source>
</evidence>
<feature type="transmembrane region" description="Helical" evidence="9">
    <location>
        <begin position="82"/>
        <end position="103"/>
    </location>
</feature>
<dbReference type="InterPro" id="IPR003593">
    <property type="entry name" value="AAA+_ATPase"/>
</dbReference>
<dbReference type="SUPFAM" id="SSF52540">
    <property type="entry name" value="P-loop containing nucleoside triphosphate hydrolases"/>
    <property type="match status" value="1"/>
</dbReference>
<dbReference type="Proteomes" id="UP000325684">
    <property type="component" value="Unassembled WGS sequence"/>
</dbReference>
<evidence type="ECO:0000256" key="5">
    <source>
        <dbReference type="ARBA" id="ARBA00022741"/>
    </source>
</evidence>